<reference evidence="1 2" key="1">
    <citation type="journal article" date="2018" name="Mol. Plant">
        <title>The genome of Artemisia annua provides insight into the evolution of Asteraceae family and artemisinin biosynthesis.</title>
        <authorList>
            <person name="Shen Q."/>
            <person name="Zhang L."/>
            <person name="Liao Z."/>
            <person name="Wang S."/>
            <person name="Yan T."/>
            <person name="Shi P."/>
            <person name="Liu M."/>
            <person name="Fu X."/>
            <person name="Pan Q."/>
            <person name="Wang Y."/>
            <person name="Lv Z."/>
            <person name="Lu X."/>
            <person name="Zhang F."/>
            <person name="Jiang W."/>
            <person name="Ma Y."/>
            <person name="Chen M."/>
            <person name="Hao X."/>
            <person name="Li L."/>
            <person name="Tang Y."/>
            <person name="Lv G."/>
            <person name="Zhou Y."/>
            <person name="Sun X."/>
            <person name="Brodelius P.E."/>
            <person name="Rose J.K.C."/>
            <person name="Tang K."/>
        </authorList>
    </citation>
    <scope>NUCLEOTIDE SEQUENCE [LARGE SCALE GENOMIC DNA]</scope>
    <source>
        <strain evidence="2">cv. Huhao1</strain>
        <tissue evidence="1">Leaf</tissue>
    </source>
</reference>
<proteinExistence type="predicted"/>
<dbReference type="Proteomes" id="UP000245207">
    <property type="component" value="Unassembled WGS sequence"/>
</dbReference>
<protein>
    <submittedName>
        <fullName evidence="1">Retrotransposon gag protein</fullName>
    </submittedName>
</protein>
<name>A0A2U1LXJ9_ARTAN</name>
<accession>A0A2U1LXJ9</accession>
<organism evidence="1 2">
    <name type="scientific">Artemisia annua</name>
    <name type="common">Sweet wormwood</name>
    <dbReference type="NCBI Taxonomy" id="35608"/>
    <lineage>
        <taxon>Eukaryota</taxon>
        <taxon>Viridiplantae</taxon>
        <taxon>Streptophyta</taxon>
        <taxon>Embryophyta</taxon>
        <taxon>Tracheophyta</taxon>
        <taxon>Spermatophyta</taxon>
        <taxon>Magnoliopsida</taxon>
        <taxon>eudicotyledons</taxon>
        <taxon>Gunneridae</taxon>
        <taxon>Pentapetalae</taxon>
        <taxon>asterids</taxon>
        <taxon>campanulids</taxon>
        <taxon>Asterales</taxon>
        <taxon>Asteraceae</taxon>
        <taxon>Asteroideae</taxon>
        <taxon>Anthemideae</taxon>
        <taxon>Artemisiinae</taxon>
        <taxon>Artemisia</taxon>
    </lineage>
</organism>
<evidence type="ECO:0000313" key="1">
    <source>
        <dbReference type="EMBL" id="PWA53707.1"/>
    </source>
</evidence>
<comment type="caution">
    <text evidence="1">The sequence shown here is derived from an EMBL/GenBank/DDBJ whole genome shotgun (WGS) entry which is preliminary data.</text>
</comment>
<gene>
    <name evidence="1" type="ORF">CTI12_AA442210</name>
</gene>
<dbReference type="OrthoDB" id="1742322at2759"/>
<dbReference type="EMBL" id="PKPP01007323">
    <property type="protein sequence ID" value="PWA53707.1"/>
    <property type="molecule type" value="Genomic_DNA"/>
</dbReference>
<evidence type="ECO:0000313" key="2">
    <source>
        <dbReference type="Proteomes" id="UP000245207"/>
    </source>
</evidence>
<dbReference type="AlphaFoldDB" id="A0A2U1LXJ9"/>
<keyword evidence="2" id="KW-1185">Reference proteome</keyword>
<sequence length="108" mass="12171">MKLLRLGIKMEGSDSGTSHDSGLNDGNGVNHAPILNLGGIFGNPNQYSSRLTKTEFPRFDGEYLKPWLYKVEQFFQLDQVKENVKVPLETIHMYGREVFELASGVHES</sequence>